<dbReference type="SUPFAM" id="SSF63748">
    <property type="entry name" value="Tudor/PWWP/MBT"/>
    <property type="match status" value="1"/>
</dbReference>
<dbReference type="InterPro" id="IPR046341">
    <property type="entry name" value="SET_dom_sf"/>
</dbReference>
<protein>
    <recommendedName>
        <fullName evidence="21">Histone-lysine N-methyltransferase</fullName>
    </recommendedName>
</protein>
<dbReference type="PANTHER" id="PTHR22884">
    <property type="entry name" value="SET DOMAIN PROTEINS"/>
    <property type="match status" value="1"/>
</dbReference>
<keyword evidence="6" id="KW-0808">Transferase</keyword>
<dbReference type="EMBL" id="CADEPI010000098">
    <property type="protein sequence ID" value="CAB3374360.1"/>
    <property type="molecule type" value="Genomic_DNA"/>
</dbReference>
<evidence type="ECO:0000256" key="14">
    <source>
        <dbReference type="SAM" id="MobiDB-lite"/>
    </source>
</evidence>
<dbReference type="InterPro" id="IPR001965">
    <property type="entry name" value="Znf_PHD"/>
</dbReference>
<evidence type="ECO:0000313" key="20">
    <source>
        <dbReference type="Proteomes" id="UP000494165"/>
    </source>
</evidence>
<keyword evidence="11" id="KW-0862">Zinc</keyword>
<dbReference type="Gene3D" id="2.30.30.140">
    <property type="match status" value="1"/>
</dbReference>
<keyword evidence="5" id="KW-0489">Methyltransferase</keyword>
<dbReference type="Pfam" id="PF00855">
    <property type="entry name" value="PWWP"/>
    <property type="match status" value="1"/>
</dbReference>
<feature type="domain" description="Post-SET" evidence="17">
    <location>
        <begin position="693"/>
        <end position="709"/>
    </location>
</feature>
<sequence length="772" mass="89554">MGKSLEYHVVFCGKKHLRSWIGIKHLAHCETLADYNNLLENCKEKQNPFQVLKKFKNDWKVSLDEMLRVKSEDRSLILEMYEVKQEEPKRKLQKITPEEKQQLRVHLHTLRKAEREELKKATKMRRAKMIELKRLRKQKLLEELRRIRAEAKGHITRTVCFKCRDHNDKTAVVRCSQCDYFYHHTCEPVYTPDSTAEAFVCTYCKTATMPCHICYTHSPDMLKCRVKRCQKLYHATCLDFKWQQASILDGNLISCPAHSCHSCIHRSIVEYKKKIEPREKLVRCTVCPGTYHKDEECIPAGAVRINSHQILCPRHVDIQNKPRTYLCQICVKPFTNAQFEANKVRSCQTCPCLYHLDCLDEEDEQLMAADQFVCIYCRDGFFPRAGDVVWAKCGSSRWWPAKVLSRSAYPENMLTVKHTPDMFIVRFYGTNDHYWVSNKSTFLLQNEDDVASTGSSSSKDQKFQKGLEEAIQEVQSRELYFDTKVPLHYDSGMDKKPGNYRRIKNNIYVKPSRPLKEMEDFDETCRCNPEEPDPCGDGCVNKGLKIECSKECPCKELCQNQRMQRHQNAPTELKHMGTKGWGLTALQDLKQGTFVIEYVGEVLTKEEFQRRKQEYINNKERHFYFLELSGNHFIDARNKGNLSRFINHSCEPNCESSHWMVSGERRVGLFTLRDVKAGEELTFNYGWRSDGSNNQQCLCGAESCSKSLAMEKLKKGDPSLPSKPKGKVSMSKKKAEKSEEPSTMTNCDVCSSKFVSSKDSVICGKCYEEQEF</sequence>
<dbReference type="InterPro" id="IPR000313">
    <property type="entry name" value="PWWP_dom"/>
</dbReference>
<dbReference type="InterPro" id="IPR001214">
    <property type="entry name" value="SET_dom"/>
</dbReference>
<evidence type="ECO:0000256" key="8">
    <source>
        <dbReference type="ARBA" id="ARBA00022723"/>
    </source>
</evidence>
<accession>A0A8S1CZU9</accession>
<dbReference type="Gene3D" id="3.30.40.10">
    <property type="entry name" value="Zinc/RING finger domain, C3HC4 (zinc finger)"/>
    <property type="match status" value="2"/>
</dbReference>
<dbReference type="SMART" id="SM00317">
    <property type="entry name" value="SET"/>
    <property type="match status" value="1"/>
</dbReference>
<keyword evidence="12" id="KW-0539">Nucleus</keyword>
<keyword evidence="3" id="KW-0158">Chromosome</keyword>
<keyword evidence="10" id="KW-0863">Zinc-finger</keyword>
<evidence type="ECO:0008006" key="21">
    <source>
        <dbReference type="Google" id="ProtNLM"/>
    </source>
</evidence>
<evidence type="ECO:0000256" key="3">
    <source>
        <dbReference type="ARBA" id="ARBA00022454"/>
    </source>
</evidence>
<dbReference type="SMART" id="SM00570">
    <property type="entry name" value="AWS"/>
    <property type="match status" value="1"/>
</dbReference>
<evidence type="ECO:0000259" key="15">
    <source>
        <dbReference type="PROSITE" id="PS50280"/>
    </source>
</evidence>
<dbReference type="GO" id="GO:0005694">
    <property type="term" value="C:chromosome"/>
    <property type="evidence" value="ECO:0007669"/>
    <property type="project" value="UniProtKB-SubCell"/>
</dbReference>
<dbReference type="Proteomes" id="UP000494165">
    <property type="component" value="Unassembled WGS sequence"/>
</dbReference>
<evidence type="ECO:0000256" key="1">
    <source>
        <dbReference type="ARBA" id="ARBA00004123"/>
    </source>
</evidence>
<evidence type="ECO:0000256" key="6">
    <source>
        <dbReference type="ARBA" id="ARBA00022679"/>
    </source>
</evidence>
<evidence type="ECO:0000256" key="2">
    <source>
        <dbReference type="ARBA" id="ARBA00004286"/>
    </source>
</evidence>
<dbReference type="SUPFAM" id="SSF82199">
    <property type="entry name" value="SET domain"/>
    <property type="match status" value="1"/>
</dbReference>
<dbReference type="CDD" id="cd15566">
    <property type="entry name" value="PHD3_NSD"/>
    <property type="match status" value="1"/>
</dbReference>
<dbReference type="PROSITE" id="PS01359">
    <property type="entry name" value="ZF_PHD_1"/>
    <property type="match status" value="1"/>
</dbReference>
<evidence type="ECO:0000256" key="4">
    <source>
        <dbReference type="ARBA" id="ARBA00022553"/>
    </source>
</evidence>
<feature type="domain" description="SET" evidence="15">
    <location>
        <begin position="561"/>
        <end position="686"/>
    </location>
</feature>
<evidence type="ECO:0000256" key="5">
    <source>
        <dbReference type="ARBA" id="ARBA00022603"/>
    </source>
</evidence>
<dbReference type="GO" id="GO:0032259">
    <property type="term" value="P:methylation"/>
    <property type="evidence" value="ECO:0007669"/>
    <property type="project" value="UniProtKB-KW"/>
</dbReference>
<dbReference type="PROSITE" id="PS51215">
    <property type="entry name" value="AWS"/>
    <property type="match status" value="1"/>
</dbReference>
<evidence type="ECO:0000256" key="12">
    <source>
        <dbReference type="ARBA" id="ARBA00023242"/>
    </source>
</evidence>
<evidence type="ECO:0000259" key="17">
    <source>
        <dbReference type="PROSITE" id="PS50868"/>
    </source>
</evidence>
<name>A0A8S1CZU9_9INSE</name>
<dbReference type="InterPro" id="IPR019786">
    <property type="entry name" value="Zinc_finger_PHD-type_CS"/>
</dbReference>
<reference evidence="19 20" key="1">
    <citation type="submission" date="2020-04" db="EMBL/GenBank/DDBJ databases">
        <authorList>
            <person name="Alioto T."/>
            <person name="Alioto T."/>
            <person name="Gomez Garrido J."/>
        </authorList>
    </citation>
    <scope>NUCLEOTIDE SEQUENCE [LARGE SCALE GENOMIC DNA]</scope>
</reference>
<dbReference type="InterPro" id="IPR055197">
    <property type="entry name" value="PHDvar_NSD"/>
</dbReference>
<evidence type="ECO:0000259" key="18">
    <source>
        <dbReference type="PROSITE" id="PS51215"/>
    </source>
</evidence>
<dbReference type="Pfam" id="PF00856">
    <property type="entry name" value="SET"/>
    <property type="match status" value="1"/>
</dbReference>
<keyword evidence="20" id="KW-1185">Reference proteome</keyword>
<evidence type="ECO:0000259" key="16">
    <source>
        <dbReference type="PROSITE" id="PS50812"/>
    </source>
</evidence>
<dbReference type="Pfam" id="PF23004">
    <property type="entry name" value="PHDvar_NSD"/>
    <property type="match status" value="1"/>
</dbReference>
<keyword evidence="13" id="KW-0175">Coiled coil</keyword>
<dbReference type="InterPro" id="IPR013083">
    <property type="entry name" value="Znf_RING/FYVE/PHD"/>
</dbReference>
<feature type="coiled-coil region" evidence="13">
    <location>
        <begin position="118"/>
        <end position="157"/>
    </location>
</feature>
<dbReference type="OrthoDB" id="422362at2759"/>
<dbReference type="InterPro" id="IPR050777">
    <property type="entry name" value="SET2_Histone-Lys_MeTrsfase"/>
</dbReference>
<keyword evidence="4" id="KW-0597">Phosphoprotein</keyword>
<feature type="domain" description="AWS" evidence="18">
    <location>
        <begin position="520"/>
        <end position="567"/>
    </location>
</feature>
<organism evidence="19 20">
    <name type="scientific">Cloeon dipterum</name>
    <dbReference type="NCBI Taxonomy" id="197152"/>
    <lineage>
        <taxon>Eukaryota</taxon>
        <taxon>Metazoa</taxon>
        <taxon>Ecdysozoa</taxon>
        <taxon>Arthropoda</taxon>
        <taxon>Hexapoda</taxon>
        <taxon>Insecta</taxon>
        <taxon>Pterygota</taxon>
        <taxon>Palaeoptera</taxon>
        <taxon>Ephemeroptera</taxon>
        <taxon>Pisciforma</taxon>
        <taxon>Baetidae</taxon>
        <taxon>Cloeon</taxon>
    </lineage>
</organism>
<dbReference type="Gene3D" id="2.170.270.10">
    <property type="entry name" value="SET domain"/>
    <property type="match status" value="1"/>
</dbReference>
<dbReference type="SMART" id="SM00293">
    <property type="entry name" value="PWWP"/>
    <property type="match status" value="1"/>
</dbReference>
<dbReference type="InterPro" id="IPR003616">
    <property type="entry name" value="Post-SET_dom"/>
</dbReference>
<keyword evidence="9" id="KW-0677">Repeat</keyword>
<dbReference type="GO" id="GO:0016279">
    <property type="term" value="F:protein-lysine N-methyltransferase activity"/>
    <property type="evidence" value="ECO:0007669"/>
    <property type="project" value="UniProtKB-ARBA"/>
</dbReference>
<evidence type="ECO:0000256" key="10">
    <source>
        <dbReference type="ARBA" id="ARBA00022771"/>
    </source>
</evidence>
<comment type="subcellular location">
    <subcellularLocation>
        <location evidence="2">Chromosome</location>
    </subcellularLocation>
    <subcellularLocation>
        <location evidence="1">Nucleus</location>
    </subcellularLocation>
</comment>
<dbReference type="AlphaFoldDB" id="A0A8S1CZU9"/>
<dbReference type="SUPFAM" id="SSF57903">
    <property type="entry name" value="FYVE/PHD zinc finger"/>
    <property type="match status" value="2"/>
</dbReference>
<evidence type="ECO:0000313" key="19">
    <source>
        <dbReference type="EMBL" id="CAB3374360.1"/>
    </source>
</evidence>
<dbReference type="GO" id="GO:0140938">
    <property type="term" value="F:histone H3 methyltransferase activity"/>
    <property type="evidence" value="ECO:0007669"/>
    <property type="project" value="UniProtKB-ARBA"/>
</dbReference>
<dbReference type="PROSITE" id="PS50812">
    <property type="entry name" value="PWWP"/>
    <property type="match status" value="1"/>
</dbReference>
<dbReference type="SMART" id="SM00249">
    <property type="entry name" value="PHD"/>
    <property type="match status" value="4"/>
</dbReference>
<dbReference type="GO" id="GO:0005634">
    <property type="term" value="C:nucleus"/>
    <property type="evidence" value="ECO:0007669"/>
    <property type="project" value="UniProtKB-SubCell"/>
</dbReference>
<dbReference type="PROSITE" id="PS50868">
    <property type="entry name" value="POST_SET"/>
    <property type="match status" value="1"/>
</dbReference>
<keyword evidence="7" id="KW-0949">S-adenosyl-L-methionine</keyword>
<evidence type="ECO:0000256" key="11">
    <source>
        <dbReference type="ARBA" id="ARBA00022833"/>
    </source>
</evidence>
<evidence type="ECO:0000256" key="9">
    <source>
        <dbReference type="ARBA" id="ARBA00022737"/>
    </source>
</evidence>
<dbReference type="Pfam" id="PF22908">
    <property type="entry name" value="PHD_NSD"/>
    <property type="match status" value="1"/>
</dbReference>
<dbReference type="Pfam" id="PF17907">
    <property type="entry name" value="AWS"/>
    <property type="match status" value="1"/>
</dbReference>
<feature type="region of interest" description="Disordered" evidence="14">
    <location>
        <begin position="714"/>
        <end position="745"/>
    </location>
</feature>
<gene>
    <name evidence="19" type="ORF">CLODIP_2_CD16290</name>
</gene>
<feature type="compositionally biased region" description="Basic residues" evidence="14">
    <location>
        <begin position="724"/>
        <end position="735"/>
    </location>
</feature>
<keyword evidence="8" id="KW-0479">Metal-binding</keyword>
<proteinExistence type="predicted"/>
<evidence type="ECO:0000256" key="7">
    <source>
        <dbReference type="ARBA" id="ARBA00022691"/>
    </source>
</evidence>
<evidence type="ECO:0000256" key="13">
    <source>
        <dbReference type="SAM" id="Coils"/>
    </source>
</evidence>
<dbReference type="InterPro" id="IPR055198">
    <property type="entry name" value="NSD_PHD"/>
</dbReference>
<dbReference type="PROSITE" id="PS50280">
    <property type="entry name" value="SET"/>
    <property type="match status" value="1"/>
</dbReference>
<dbReference type="CDD" id="cd05838">
    <property type="entry name" value="PWWP_NSD_rpt2"/>
    <property type="match status" value="1"/>
</dbReference>
<dbReference type="GO" id="GO:0008270">
    <property type="term" value="F:zinc ion binding"/>
    <property type="evidence" value="ECO:0007669"/>
    <property type="project" value="UniProtKB-KW"/>
</dbReference>
<feature type="domain" description="PWWP" evidence="16">
    <location>
        <begin position="385"/>
        <end position="447"/>
    </location>
</feature>
<dbReference type="InterPro" id="IPR011011">
    <property type="entry name" value="Znf_FYVE_PHD"/>
</dbReference>
<comment type="caution">
    <text evidence="19">The sequence shown here is derived from an EMBL/GenBank/DDBJ whole genome shotgun (WGS) entry which is preliminary data.</text>
</comment>
<dbReference type="InterPro" id="IPR006560">
    <property type="entry name" value="AWS_dom"/>
</dbReference>